<name>A0A8D0AG46_SANLU</name>
<proteinExistence type="predicted"/>
<keyword evidence="1" id="KW-0472">Membrane</keyword>
<feature type="transmembrane region" description="Helical" evidence="1">
    <location>
        <begin position="48"/>
        <end position="67"/>
    </location>
</feature>
<accession>A0A8D0AG46</accession>
<keyword evidence="3" id="KW-1185">Reference proteome</keyword>
<evidence type="ECO:0000256" key="1">
    <source>
        <dbReference type="SAM" id="Phobius"/>
    </source>
</evidence>
<reference evidence="2" key="2">
    <citation type="submission" date="2025-09" db="UniProtKB">
        <authorList>
            <consortium name="Ensembl"/>
        </authorList>
    </citation>
    <scope>IDENTIFICATION</scope>
</reference>
<evidence type="ECO:0000313" key="3">
    <source>
        <dbReference type="Proteomes" id="UP000694568"/>
    </source>
</evidence>
<protein>
    <submittedName>
        <fullName evidence="2">Uncharacterized protein</fullName>
    </submittedName>
</protein>
<sequence>MLPNPPKTNRTCSFPFLFISSVSRNHLSLLRRYSLPLSLSCFPSFYLIPYSLILSFCLSSFLPYQVYEIHDSLAYYCKVILPFS</sequence>
<reference evidence="2" key="1">
    <citation type="submission" date="2025-08" db="UniProtKB">
        <authorList>
            <consortium name="Ensembl"/>
        </authorList>
    </citation>
    <scope>IDENTIFICATION</scope>
</reference>
<keyword evidence="1" id="KW-1133">Transmembrane helix</keyword>
<evidence type="ECO:0000313" key="2">
    <source>
        <dbReference type="Ensembl" id="ENSSLUP00000053946.1"/>
    </source>
</evidence>
<dbReference type="Proteomes" id="UP000694568">
    <property type="component" value="Unplaced"/>
</dbReference>
<dbReference type="Ensembl" id="ENSSLUT00000055530.1">
    <property type="protein sequence ID" value="ENSSLUP00000053946.1"/>
    <property type="gene ID" value="ENSSLUG00000023358.1"/>
</dbReference>
<dbReference type="AlphaFoldDB" id="A0A8D0AG46"/>
<organism evidence="2 3">
    <name type="scientific">Sander lucioperca</name>
    <name type="common">Pike-perch</name>
    <name type="synonym">Perca lucioperca</name>
    <dbReference type="NCBI Taxonomy" id="283035"/>
    <lineage>
        <taxon>Eukaryota</taxon>
        <taxon>Metazoa</taxon>
        <taxon>Chordata</taxon>
        <taxon>Craniata</taxon>
        <taxon>Vertebrata</taxon>
        <taxon>Euteleostomi</taxon>
        <taxon>Actinopterygii</taxon>
        <taxon>Neopterygii</taxon>
        <taxon>Teleostei</taxon>
        <taxon>Neoteleostei</taxon>
        <taxon>Acanthomorphata</taxon>
        <taxon>Eupercaria</taxon>
        <taxon>Perciformes</taxon>
        <taxon>Percoidei</taxon>
        <taxon>Percidae</taxon>
        <taxon>Luciopercinae</taxon>
        <taxon>Sander</taxon>
    </lineage>
</organism>
<keyword evidence="1" id="KW-0812">Transmembrane</keyword>